<dbReference type="InterPro" id="IPR014947">
    <property type="entry name" value="DUF1818"/>
</dbReference>
<dbReference type="GO" id="GO:0006355">
    <property type="term" value="P:regulation of DNA-templated transcription"/>
    <property type="evidence" value="ECO:0007669"/>
    <property type="project" value="InterPro"/>
</dbReference>
<keyword evidence="2" id="KW-1185">Reference proteome</keyword>
<reference evidence="1 2" key="2">
    <citation type="submission" date="2018-03" db="EMBL/GenBank/DDBJ databases">
        <title>The ancient ancestry and fast evolution of plastids.</title>
        <authorList>
            <person name="Moore K.R."/>
            <person name="Magnabosco C."/>
            <person name="Momper L."/>
            <person name="Gold D.A."/>
            <person name="Bosak T."/>
            <person name="Fournier G.P."/>
        </authorList>
    </citation>
    <scope>NUCLEOTIDE SEQUENCE [LARGE SCALE GENOMIC DNA]</scope>
    <source>
        <strain evidence="1 2">ULC18</strain>
    </source>
</reference>
<proteinExistence type="predicted"/>
<dbReference type="Gene3D" id="2.30.31.10">
    <property type="entry name" value="Transcriptional Coactivator Pc4, Chain A"/>
    <property type="match status" value="1"/>
</dbReference>
<evidence type="ECO:0000313" key="1">
    <source>
        <dbReference type="EMBL" id="PSB24125.1"/>
    </source>
</evidence>
<reference evidence="2" key="1">
    <citation type="submission" date="2018-02" db="EMBL/GenBank/DDBJ databases">
        <authorList>
            <person name="Moore K."/>
            <person name="Momper L."/>
        </authorList>
    </citation>
    <scope>NUCLEOTIDE SEQUENCE [LARGE SCALE GENOMIC DNA]</scope>
    <source>
        <strain evidence="2">ULC18</strain>
    </source>
</reference>
<dbReference type="SUPFAM" id="SSF54447">
    <property type="entry name" value="ssDNA-binding transcriptional regulator domain"/>
    <property type="match status" value="1"/>
</dbReference>
<dbReference type="EMBL" id="PVWK01000153">
    <property type="protein sequence ID" value="PSB24125.1"/>
    <property type="molecule type" value="Genomic_DNA"/>
</dbReference>
<evidence type="ECO:0000313" key="2">
    <source>
        <dbReference type="Proteomes" id="UP000239576"/>
    </source>
</evidence>
<dbReference type="Proteomes" id="UP000239576">
    <property type="component" value="Unassembled WGS sequence"/>
</dbReference>
<dbReference type="GO" id="GO:0003677">
    <property type="term" value="F:DNA binding"/>
    <property type="evidence" value="ECO:0007669"/>
    <property type="project" value="InterPro"/>
</dbReference>
<organism evidence="1 2">
    <name type="scientific">Stenomitos frigidus ULC18</name>
    <dbReference type="NCBI Taxonomy" id="2107698"/>
    <lineage>
        <taxon>Bacteria</taxon>
        <taxon>Bacillati</taxon>
        <taxon>Cyanobacteriota</taxon>
        <taxon>Cyanophyceae</taxon>
        <taxon>Leptolyngbyales</taxon>
        <taxon>Leptolyngbyaceae</taxon>
        <taxon>Stenomitos</taxon>
    </lineage>
</organism>
<gene>
    <name evidence="1" type="ORF">C7B82_28295</name>
</gene>
<dbReference type="InterPro" id="IPR009044">
    <property type="entry name" value="ssDNA-bd_transcriptional_reg"/>
</dbReference>
<protein>
    <submittedName>
        <fullName evidence="1">DUF1818 domain-containing protein</fullName>
    </submittedName>
</protein>
<dbReference type="Pfam" id="PF08848">
    <property type="entry name" value="DUF1818"/>
    <property type="match status" value="1"/>
</dbReference>
<dbReference type="AlphaFoldDB" id="A0A2T1DUF5"/>
<comment type="caution">
    <text evidence="1">The sequence shown here is derived from an EMBL/GenBank/DDBJ whole genome shotgun (WGS) entry which is preliminary data.</text>
</comment>
<dbReference type="RefSeq" id="WP_106260389.1">
    <property type="nucleotide sequence ID" value="NZ_CAWNSW010000052.1"/>
</dbReference>
<dbReference type="OrthoDB" id="464443at2"/>
<accession>A0A2T1DUF5</accession>
<name>A0A2T1DUF5_9CYAN</name>
<sequence>MARLVKSGLGWRLGWDAEAEIFKGLVGTEDWALELTEAELHDFCRLLHQLAETMAHMSSELMDEEAIACEAESDRLWLEADGYPHDYSLHLILLTGRRGEGRWDANAVPALIEATRSLTVF</sequence>